<keyword evidence="3" id="KW-1185">Reference proteome</keyword>
<accession>S9WJF7</accession>
<dbReference type="OrthoDB" id="10250105at2759"/>
<dbReference type="Proteomes" id="UP000515908">
    <property type="component" value="Chromosome 16"/>
</dbReference>
<organism evidence="2 3">
    <name type="scientific">Angomonas deanei</name>
    <dbReference type="NCBI Taxonomy" id="59799"/>
    <lineage>
        <taxon>Eukaryota</taxon>
        <taxon>Discoba</taxon>
        <taxon>Euglenozoa</taxon>
        <taxon>Kinetoplastea</taxon>
        <taxon>Metakinetoplastina</taxon>
        <taxon>Trypanosomatida</taxon>
        <taxon>Trypanosomatidae</taxon>
        <taxon>Strigomonadinae</taxon>
        <taxon>Angomonas</taxon>
    </lineage>
</organism>
<dbReference type="Pfam" id="PF03099">
    <property type="entry name" value="BPL_LplA_LipB"/>
    <property type="match status" value="1"/>
</dbReference>
<evidence type="ECO:0000313" key="2">
    <source>
        <dbReference type="EMBL" id="CAD2220123.1"/>
    </source>
</evidence>
<dbReference type="SUPFAM" id="SSF55681">
    <property type="entry name" value="Class II aaRS and biotin synthetases"/>
    <property type="match status" value="1"/>
</dbReference>
<dbReference type="GO" id="GO:0004077">
    <property type="term" value="F:biotin--[biotin carboxyl-carrier protein] ligase activity"/>
    <property type="evidence" value="ECO:0007669"/>
    <property type="project" value="TreeGrafter"/>
</dbReference>
<keyword evidence="2" id="KW-0436">Ligase</keyword>
<name>S9WJF7_9TRYP</name>
<sequence length="314" mass="34899">MSIPVNIHYYKKVSTTMLQGQRILQQYCQKRTAGGLIGVLADQQTAGKATTGRHWLSPEGNMYFTLCVPLQPPTGGYGLSQTLLPVLPLLCGLVCREAVYHLVEEVLPAGDSKKMFHLQTKWPNDIVYHGKKLGGSLVEPFDEHQVLPESDAETVAHEEQQQEEAASPTIPFNANYVLIGIGLNVAAVPVLQDGGRVATCIQDVLESFCKEQHISFGESGVPRLSPRRLAHFICEAFLPYLTPGAHTPDRKSVVSEFEKYMDKSLVLHKRVTTADGQQTREEVNLKALRLNEWGHLTVRNPYGAEETLCAEYLY</sequence>
<evidence type="ECO:0000313" key="3">
    <source>
        <dbReference type="Proteomes" id="UP000515908"/>
    </source>
</evidence>
<dbReference type="VEuPathDB" id="TriTrypDB:ADEAN_000763800"/>
<dbReference type="EMBL" id="LR877160">
    <property type="protein sequence ID" value="CAD2220123.1"/>
    <property type="molecule type" value="Genomic_DNA"/>
</dbReference>
<reference evidence="2 3" key="1">
    <citation type="submission" date="2020-08" db="EMBL/GenBank/DDBJ databases">
        <authorList>
            <person name="Newling K."/>
            <person name="Davey J."/>
            <person name="Forrester S."/>
        </authorList>
    </citation>
    <scope>NUCLEOTIDE SEQUENCE [LARGE SCALE GENOMIC DNA]</scope>
    <source>
        <strain evidence="3">Crithidia deanei Carvalho (ATCC PRA-265)</strain>
    </source>
</reference>
<dbReference type="AlphaFoldDB" id="S9WJF7"/>
<dbReference type="Gene3D" id="3.30.930.10">
    <property type="entry name" value="Bira Bifunctional Protein, Domain 2"/>
    <property type="match status" value="1"/>
</dbReference>
<protein>
    <submittedName>
        <fullName evidence="2">Biotin/lipoate A/B protein ligase family, putative</fullName>
    </submittedName>
</protein>
<dbReference type="PANTHER" id="PTHR12835">
    <property type="entry name" value="BIOTIN PROTEIN LIGASE"/>
    <property type="match status" value="1"/>
</dbReference>
<dbReference type="PANTHER" id="PTHR12835:SF5">
    <property type="entry name" value="BIOTIN--PROTEIN LIGASE"/>
    <property type="match status" value="1"/>
</dbReference>
<evidence type="ECO:0000259" key="1">
    <source>
        <dbReference type="Pfam" id="PF03099"/>
    </source>
</evidence>
<dbReference type="InterPro" id="IPR004143">
    <property type="entry name" value="BPL_LPL_catalytic"/>
</dbReference>
<dbReference type="GO" id="GO:0005737">
    <property type="term" value="C:cytoplasm"/>
    <property type="evidence" value="ECO:0007669"/>
    <property type="project" value="TreeGrafter"/>
</dbReference>
<proteinExistence type="predicted"/>
<feature type="domain" description="BPL/LPL catalytic" evidence="1">
    <location>
        <begin position="34"/>
        <end position="139"/>
    </location>
</feature>
<dbReference type="InterPro" id="IPR045864">
    <property type="entry name" value="aa-tRNA-synth_II/BPL/LPL"/>
</dbReference>
<gene>
    <name evidence="2" type="ORF">ADEAN_000763800</name>
</gene>